<organism evidence="2">
    <name type="scientific">marine metagenome</name>
    <dbReference type="NCBI Taxonomy" id="408172"/>
    <lineage>
        <taxon>unclassified sequences</taxon>
        <taxon>metagenomes</taxon>
        <taxon>ecological metagenomes</taxon>
    </lineage>
</organism>
<name>A0A382E7V8_9ZZZZ</name>
<evidence type="ECO:0000313" key="2">
    <source>
        <dbReference type="EMBL" id="SVB46063.1"/>
    </source>
</evidence>
<feature type="non-terminal residue" evidence="2">
    <location>
        <position position="1"/>
    </location>
</feature>
<dbReference type="AlphaFoldDB" id="A0A382E7V8"/>
<proteinExistence type="predicted"/>
<dbReference type="InterPro" id="IPR000086">
    <property type="entry name" value="NUDIX_hydrolase_dom"/>
</dbReference>
<dbReference type="Pfam" id="PF00293">
    <property type="entry name" value="NUDIX"/>
    <property type="match status" value="1"/>
</dbReference>
<dbReference type="EMBL" id="UINC01042861">
    <property type="protein sequence ID" value="SVB46063.1"/>
    <property type="molecule type" value="Genomic_DNA"/>
</dbReference>
<protein>
    <recommendedName>
        <fullName evidence="1">Nudix hydrolase domain-containing protein</fullName>
    </recommendedName>
</protein>
<evidence type="ECO:0000259" key="1">
    <source>
        <dbReference type="PROSITE" id="PS51462"/>
    </source>
</evidence>
<dbReference type="CDD" id="cd02883">
    <property type="entry name" value="NUDIX_Hydrolase"/>
    <property type="match status" value="1"/>
</dbReference>
<reference evidence="2" key="1">
    <citation type="submission" date="2018-05" db="EMBL/GenBank/DDBJ databases">
        <authorList>
            <person name="Lanie J.A."/>
            <person name="Ng W.-L."/>
            <person name="Kazmierczak K.M."/>
            <person name="Andrzejewski T.M."/>
            <person name="Davidsen T.M."/>
            <person name="Wayne K.J."/>
            <person name="Tettelin H."/>
            <person name="Glass J.I."/>
            <person name="Rusch D."/>
            <person name="Podicherti R."/>
            <person name="Tsui H.-C.T."/>
            <person name="Winkler M.E."/>
        </authorList>
    </citation>
    <scope>NUCLEOTIDE SEQUENCE</scope>
</reference>
<dbReference type="SUPFAM" id="SSF55811">
    <property type="entry name" value="Nudix"/>
    <property type="match status" value="1"/>
</dbReference>
<dbReference type="PANTHER" id="PTHR43736">
    <property type="entry name" value="ADP-RIBOSE PYROPHOSPHATASE"/>
    <property type="match status" value="1"/>
</dbReference>
<feature type="domain" description="Nudix hydrolase" evidence="1">
    <location>
        <begin position="3"/>
        <end position="131"/>
    </location>
</feature>
<sequence length="141" mass="16096">MNSTVDAIGVWLFSLSTNRYLYLLRNDHKHPGAWGLPGGKIENNESLINAIERECKEELGDFPEIIKLIPIEQFTSPDGKFVYHTFFGSVEHEFVPNLNNEHLGYSWVDSGHIPKPLHPGLWSTINIDEIQSKIKIIELDI</sequence>
<gene>
    <name evidence="2" type="ORF">METZ01_LOCUS198917</name>
</gene>
<feature type="non-terminal residue" evidence="2">
    <location>
        <position position="141"/>
    </location>
</feature>
<dbReference type="Gene3D" id="3.90.79.10">
    <property type="entry name" value="Nucleoside Triphosphate Pyrophosphohydrolase"/>
    <property type="match status" value="1"/>
</dbReference>
<accession>A0A382E7V8</accession>
<dbReference type="InterPro" id="IPR015797">
    <property type="entry name" value="NUDIX_hydrolase-like_dom_sf"/>
</dbReference>
<dbReference type="PROSITE" id="PS51462">
    <property type="entry name" value="NUDIX"/>
    <property type="match status" value="1"/>
</dbReference>
<dbReference type="PANTHER" id="PTHR43736:SF1">
    <property type="entry name" value="DIHYDRONEOPTERIN TRIPHOSPHATE DIPHOSPHATASE"/>
    <property type="match status" value="1"/>
</dbReference>